<dbReference type="Proteomes" id="UP000460221">
    <property type="component" value="Unassembled WGS sequence"/>
</dbReference>
<dbReference type="Gene3D" id="3.40.47.10">
    <property type="match status" value="1"/>
</dbReference>
<dbReference type="InterPro" id="IPR016039">
    <property type="entry name" value="Thiolase-like"/>
</dbReference>
<proteinExistence type="predicted"/>
<dbReference type="PANTHER" id="PTHR42870:SF1">
    <property type="entry name" value="NON-SPECIFIC LIPID-TRANSFER PROTEIN-LIKE 2"/>
    <property type="match status" value="1"/>
</dbReference>
<accession>A0A7K1FEA0</accession>
<dbReference type="CDD" id="cd00829">
    <property type="entry name" value="SCP-x_thiolase"/>
    <property type="match status" value="1"/>
</dbReference>
<dbReference type="EMBL" id="WLYK01000001">
    <property type="protein sequence ID" value="MTD12427.1"/>
    <property type="molecule type" value="Genomic_DNA"/>
</dbReference>
<evidence type="ECO:0000313" key="2">
    <source>
        <dbReference type="EMBL" id="MTD12427.1"/>
    </source>
</evidence>
<reference evidence="2 3" key="1">
    <citation type="submission" date="2019-11" db="EMBL/GenBank/DDBJ databases">
        <authorList>
            <person name="Jiang L.-Q."/>
        </authorList>
    </citation>
    <scope>NUCLEOTIDE SEQUENCE [LARGE SCALE GENOMIC DNA]</scope>
    <source>
        <strain evidence="2 3">YIM 132087</strain>
    </source>
</reference>
<comment type="caution">
    <text evidence="2">The sequence shown here is derived from an EMBL/GenBank/DDBJ whole genome shotgun (WGS) entry which is preliminary data.</text>
</comment>
<dbReference type="GO" id="GO:0016747">
    <property type="term" value="F:acyltransferase activity, transferring groups other than amino-acyl groups"/>
    <property type="evidence" value="ECO:0007669"/>
    <property type="project" value="InterPro"/>
</dbReference>
<feature type="domain" description="Thiolase C-terminal" evidence="1">
    <location>
        <begin position="243"/>
        <end position="385"/>
    </location>
</feature>
<sequence>MSDRRPVIVGVGVSDYPRAPHLDVLGHHAQALQRALADSGIEKSSIDGLFTADAVIPGMDTYSVPEIAEYLGIEYRYADSTYTGGSSFEHLVQHAALAIRAGLVEVAVITYGSDLYSAVGRTLGTGGGDLRPFGMRQYESPYGNSVVGSYALFAQRHMHEFGTTEEQLAEVAVSTRAYAAHNPHAMYRKPITVDDVMNSRYVADPLKLLDSCVVSDGGGAIIMTTAERAKDLARPAVHVLGSGVAQTHWSIHQSPTFDTTGAPRAAADAFAGTGLSVDDVKALMTYDSFTITVLLLIEGFGFCKQGEGGPFVAEGNLRPGGRLPTNTDGGGLSSCHPGMRGMHLLIEGVRQVRGEAGEVQVPNCDVVMAGGSGGWASAIGAVLLGSERAA</sequence>
<dbReference type="RefSeq" id="WP_154766498.1">
    <property type="nucleotide sequence ID" value="NZ_WLYK01000001.1"/>
</dbReference>
<gene>
    <name evidence="2" type="ORF">GIS00_00525</name>
</gene>
<dbReference type="InterPro" id="IPR002155">
    <property type="entry name" value="Thiolase"/>
</dbReference>
<dbReference type="Pfam" id="PF22691">
    <property type="entry name" value="Thiolase_C_1"/>
    <property type="match status" value="1"/>
</dbReference>
<dbReference type="AlphaFoldDB" id="A0A7K1FEA0"/>
<keyword evidence="3" id="KW-1185">Reference proteome</keyword>
<evidence type="ECO:0000259" key="1">
    <source>
        <dbReference type="Pfam" id="PF22691"/>
    </source>
</evidence>
<dbReference type="PIRSF" id="PIRSF000429">
    <property type="entry name" value="Ac-CoA_Ac_transf"/>
    <property type="match status" value="1"/>
</dbReference>
<dbReference type="SUPFAM" id="SSF53901">
    <property type="entry name" value="Thiolase-like"/>
    <property type="match status" value="2"/>
</dbReference>
<name>A0A7K1FEA0_9ACTN</name>
<organism evidence="2 3">
    <name type="scientific">Nakamurella alba</name>
    <dbReference type="NCBI Taxonomy" id="2665158"/>
    <lineage>
        <taxon>Bacteria</taxon>
        <taxon>Bacillati</taxon>
        <taxon>Actinomycetota</taxon>
        <taxon>Actinomycetes</taxon>
        <taxon>Nakamurellales</taxon>
        <taxon>Nakamurellaceae</taxon>
        <taxon>Nakamurella</taxon>
    </lineage>
</organism>
<dbReference type="PANTHER" id="PTHR42870">
    <property type="entry name" value="ACETYL-COA C-ACETYLTRANSFERASE"/>
    <property type="match status" value="1"/>
</dbReference>
<dbReference type="InterPro" id="IPR055140">
    <property type="entry name" value="Thiolase_C_2"/>
</dbReference>
<protein>
    <recommendedName>
        <fullName evidence="1">Thiolase C-terminal domain-containing protein</fullName>
    </recommendedName>
</protein>
<evidence type="ECO:0000313" key="3">
    <source>
        <dbReference type="Proteomes" id="UP000460221"/>
    </source>
</evidence>